<name>A0A7R9G0M4_TIMSH</name>
<accession>A0A7R9G0M4</accession>
<organism evidence="1">
    <name type="scientific">Timema shepardi</name>
    <name type="common">Walking stick</name>
    <dbReference type="NCBI Taxonomy" id="629360"/>
    <lineage>
        <taxon>Eukaryota</taxon>
        <taxon>Metazoa</taxon>
        <taxon>Ecdysozoa</taxon>
        <taxon>Arthropoda</taxon>
        <taxon>Hexapoda</taxon>
        <taxon>Insecta</taxon>
        <taxon>Pterygota</taxon>
        <taxon>Neoptera</taxon>
        <taxon>Polyneoptera</taxon>
        <taxon>Phasmatodea</taxon>
        <taxon>Timematodea</taxon>
        <taxon>Timematoidea</taxon>
        <taxon>Timematidae</taxon>
        <taxon>Timema</taxon>
    </lineage>
</organism>
<proteinExistence type="predicted"/>
<dbReference type="EMBL" id="OC002906">
    <property type="protein sequence ID" value="CAD7262548.1"/>
    <property type="molecule type" value="Genomic_DNA"/>
</dbReference>
<gene>
    <name evidence="1" type="ORF">TSIB3V08_LOCUS6653</name>
</gene>
<dbReference type="AlphaFoldDB" id="A0A7R9G0M4"/>
<protein>
    <submittedName>
        <fullName evidence="1">Uncharacterized protein</fullName>
    </submittedName>
</protein>
<evidence type="ECO:0000313" key="1">
    <source>
        <dbReference type="EMBL" id="CAD7262548.1"/>
    </source>
</evidence>
<reference evidence="1" key="1">
    <citation type="submission" date="2020-11" db="EMBL/GenBank/DDBJ databases">
        <authorList>
            <person name="Tran Van P."/>
        </authorList>
    </citation>
    <scope>NUCLEOTIDE SEQUENCE</scope>
</reference>
<sequence>MVEKILEEVQGSEVENCEVLSVLCDKTNDVQQRKEEARRKRRKKKRTGSSLVSSCFQVCFANAMRSRGSEVPPIPSLNEFLLSAH</sequence>